<dbReference type="InterPro" id="IPR011990">
    <property type="entry name" value="TPR-like_helical_dom_sf"/>
</dbReference>
<evidence type="ECO:0000256" key="8">
    <source>
        <dbReference type="ARBA" id="ARBA00023016"/>
    </source>
</evidence>
<dbReference type="GO" id="GO:0005634">
    <property type="term" value="C:nucleus"/>
    <property type="evidence" value="ECO:0007669"/>
    <property type="project" value="UniProtKB-SubCell"/>
</dbReference>
<feature type="compositionally biased region" description="Basic and acidic residues" evidence="12">
    <location>
        <begin position="209"/>
        <end position="232"/>
    </location>
</feature>
<evidence type="ECO:0000256" key="2">
    <source>
        <dbReference type="ARBA" id="ARBA00004496"/>
    </source>
</evidence>
<dbReference type="Pfam" id="PF13181">
    <property type="entry name" value="TPR_8"/>
    <property type="match status" value="1"/>
</dbReference>
<dbReference type="Pfam" id="PF13432">
    <property type="entry name" value="TPR_16"/>
    <property type="match status" value="1"/>
</dbReference>
<feature type="repeat" description="TPR" evidence="11">
    <location>
        <begin position="261"/>
        <end position="294"/>
    </location>
</feature>
<evidence type="ECO:0000313" key="14">
    <source>
        <dbReference type="EMBL" id="OIT32031.1"/>
    </source>
</evidence>
<reference evidence="14" key="1">
    <citation type="submission" date="2016-11" db="EMBL/GenBank/DDBJ databases">
        <title>The genome of Nicotiana attenuata.</title>
        <authorList>
            <person name="Xu S."/>
            <person name="Brockmoeller T."/>
            <person name="Gaquerel E."/>
            <person name="Navarro A."/>
            <person name="Kuhl H."/>
            <person name="Gase K."/>
            <person name="Ling Z."/>
            <person name="Zhou W."/>
            <person name="Kreitzer C."/>
            <person name="Stanke M."/>
            <person name="Tang H."/>
            <person name="Lyons E."/>
            <person name="Pandey P."/>
            <person name="Pandey S.P."/>
            <person name="Timmermann B."/>
            <person name="Baldwin I.T."/>
        </authorList>
    </citation>
    <scope>NUCLEOTIDE SEQUENCE [LARGE SCALE GENOMIC DNA]</scope>
    <source>
        <strain evidence="14">UT</strain>
    </source>
</reference>
<feature type="repeat" description="TPR" evidence="11">
    <location>
        <begin position="400"/>
        <end position="433"/>
    </location>
</feature>
<dbReference type="Gene3D" id="1.10.260.100">
    <property type="match status" value="2"/>
</dbReference>
<keyword evidence="9" id="KW-0143">Chaperone</keyword>
<sequence>MADEAKAKGNSAFAAGNFTDAVRHFTEAINLSPTNHVLYSNRSAAYASLNKFSEALADAEKTVELKPDWSKGYSRLGAAQLGLKNYNDAVLAYKKGLEIDPNNEVLKSGLADAQSAQAQARFRGSGPGPASPFGNAFSGPEMWAKLTSDPRTRAYLQQPDFVRMMQDIQKSPNNLNLYLNDKRVMQAFGVLLGVKLDTRAPEEEDAEMPEAKASPERKRPAESEPVKEEKRAAPGFRPEPQPEPMEVSEEEKQTKERKGLAQKEKEAGNAAYKKKDFETAIQHYSKAIELDDEDISFITNRAAVYLEMGKYEDCMKDCDKAVERGRELRSDYKMIARALTRKGTALVKMAKTSKDYEPAIETFQKALTEHRNPDTLKKLNDAEKAKKELEQQEYYNPQIADEEREKGNQFFKEQKYPDAVKHYTESLRRNPKDPRAYSNRAACYTKLGALPEGLKDAEKCIELDPTFAKGYTRKGAIQFFMKEYEKALETYQEGLKHDAQNQELLDGVRRCVEQINKASRGDLTPEELKERQAKAMQDPEIQNILTDPVMRQVLVDFQENPKAAQEHMKNPLVMNKIQKLVSAGIIQVK</sequence>
<dbReference type="Proteomes" id="UP000187609">
    <property type="component" value="Unassembled WGS sequence"/>
</dbReference>
<dbReference type="Gramene" id="OIT32031">
    <property type="protein sequence ID" value="OIT32031"/>
    <property type="gene ID" value="A4A49_10714"/>
</dbReference>
<dbReference type="SUPFAM" id="SSF48452">
    <property type="entry name" value="TPR-like"/>
    <property type="match status" value="3"/>
</dbReference>
<evidence type="ECO:0000256" key="12">
    <source>
        <dbReference type="SAM" id="MobiDB-lite"/>
    </source>
</evidence>
<evidence type="ECO:0000256" key="7">
    <source>
        <dbReference type="ARBA" id="ARBA00022990"/>
    </source>
</evidence>
<dbReference type="EMBL" id="MJEQ01001146">
    <property type="protein sequence ID" value="OIT32031.1"/>
    <property type="molecule type" value="Genomic_DNA"/>
</dbReference>
<dbReference type="FunFam" id="1.10.260.100:FF:000002">
    <property type="entry name" value="Stress-induced-phosphoprotein 1 (Hsp70/Hsp90-organizing)"/>
    <property type="match status" value="1"/>
</dbReference>
<dbReference type="SMR" id="A0A314KRF1"/>
<accession>A0A314KRF1</accession>
<keyword evidence="4" id="KW-0597">Phosphoprotein</keyword>
<feature type="compositionally biased region" description="Basic and acidic residues" evidence="12">
    <location>
        <begin position="250"/>
        <end position="269"/>
    </location>
</feature>
<feature type="domain" description="STI1" evidence="13">
    <location>
        <begin position="139"/>
        <end position="178"/>
    </location>
</feature>
<feature type="domain" description="STI1" evidence="13">
    <location>
        <begin position="538"/>
        <end position="577"/>
    </location>
</feature>
<evidence type="ECO:0000256" key="5">
    <source>
        <dbReference type="ARBA" id="ARBA00022737"/>
    </source>
</evidence>
<dbReference type="PANTHER" id="PTHR22904">
    <property type="entry name" value="TPR REPEAT CONTAINING PROTEIN"/>
    <property type="match status" value="1"/>
</dbReference>
<dbReference type="InterPro" id="IPR019734">
    <property type="entry name" value="TPR_rpt"/>
</dbReference>
<dbReference type="FunFam" id="1.25.40.10:FF:000010">
    <property type="entry name" value="Stress-induced phosphoprotein 1"/>
    <property type="match status" value="1"/>
</dbReference>
<comment type="caution">
    <text evidence="14">The sequence shown here is derived from an EMBL/GenBank/DDBJ whole genome shotgun (WGS) entry which is preliminary data.</text>
</comment>
<feature type="region of interest" description="Disordered" evidence="12">
    <location>
        <begin position="201"/>
        <end position="269"/>
    </location>
</feature>
<organism evidence="14 15">
    <name type="scientific">Nicotiana attenuata</name>
    <name type="common">Coyote tobacco</name>
    <dbReference type="NCBI Taxonomy" id="49451"/>
    <lineage>
        <taxon>Eukaryota</taxon>
        <taxon>Viridiplantae</taxon>
        <taxon>Streptophyta</taxon>
        <taxon>Embryophyta</taxon>
        <taxon>Tracheophyta</taxon>
        <taxon>Spermatophyta</taxon>
        <taxon>Magnoliopsida</taxon>
        <taxon>eudicotyledons</taxon>
        <taxon>Gunneridae</taxon>
        <taxon>Pentapetalae</taxon>
        <taxon>asterids</taxon>
        <taxon>lamiids</taxon>
        <taxon>Solanales</taxon>
        <taxon>Solanaceae</taxon>
        <taxon>Nicotianoideae</taxon>
        <taxon>Nicotianeae</taxon>
        <taxon>Nicotiana</taxon>
    </lineage>
</organism>
<dbReference type="FunFam" id="1.25.40.10:FF:000020">
    <property type="entry name" value="Stress-induced phosphoprotein 1"/>
    <property type="match status" value="1"/>
</dbReference>
<keyword evidence="7" id="KW-0007">Acetylation</keyword>
<feature type="repeat" description="TPR" evidence="11">
    <location>
        <begin position="2"/>
        <end position="35"/>
    </location>
</feature>
<dbReference type="FunFam" id="1.10.260.100:FF:000004">
    <property type="entry name" value="Putative stress-induced-phosphoprotein 1"/>
    <property type="match status" value="1"/>
</dbReference>
<dbReference type="KEGG" id="nau:109207908"/>
<evidence type="ECO:0000256" key="3">
    <source>
        <dbReference type="ARBA" id="ARBA00022490"/>
    </source>
</evidence>
<dbReference type="SMART" id="SM00727">
    <property type="entry name" value="STI1"/>
    <property type="match status" value="2"/>
</dbReference>
<evidence type="ECO:0000313" key="15">
    <source>
        <dbReference type="Proteomes" id="UP000187609"/>
    </source>
</evidence>
<dbReference type="PROSITE" id="PS50005">
    <property type="entry name" value="TPR"/>
    <property type="match status" value="7"/>
</dbReference>
<evidence type="ECO:0000256" key="4">
    <source>
        <dbReference type="ARBA" id="ARBA00022553"/>
    </source>
</evidence>
<keyword evidence="15" id="KW-1185">Reference proteome</keyword>
<evidence type="ECO:0000256" key="10">
    <source>
        <dbReference type="ARBA" id="ARBA00023242"/>
    </source>
</evidence>
<gene>
    <name evidence="14" type="primary">HOP2_2</name>
    <name evidence="14" type="ORF">A4A49_10714</name>
</gene>
<dbReference type="InterPro" id="IPR041243">
    <property type="entry name" value="STI1/HOP_DP"/>
</dbReference>
<dbReference type="OrthoDB" id="2423701at2759"/>
<dbReference type="Pfam" id="PF17830">
    <property type="entry name" value="STI1-HOP_DP"/>
    <property type="match status" value="2"/>
</dbReference>
<dbReference type="Pfam" id="PF13414">
    <property type="entry name" value="TPR_11"/>
    <property type="match status" value="2"/>
</dbReference>
<dbReference type="SMART" id="SM00028">
    <property type="entry name" value="TPR"/>
    <property type="match status" value="9"/>
</dbReference>
<evidence type="ECO:0000256" key="11">
    <source>
        <dbReference type="PROSITE-ProRule" id="PRU00339"/>
    </source>
</evidence>
<dbReference type="AlphaFoldDB" id="A0A314KRF1"/>
<name>A0A314KRF1_NICAT</name>
<proteinExistence type="predicted"/>
<dbReference type="STRING" id="49451.A0A314KRF1"/>
<dbReference type="GO" id="GO:0051879">
    <property type="term" value="F:Hsp90 protein binding"/>
    <property type="evidence" value="ECO:0007669"/>
    <property type="project" value="TreeGrafter"/>
</dbReference>
<protein>
    <submittedName>
        <fullName evidence="14">Hsp70-hsp90 organizing protein 2</fullName>
    </submittedName>
</protein>
<evidence type="ECO:0000256" key="6">
    <source>
        <dbReference type="ARBA" id="ARBA00022803"/>
    </source>
</evidence>
<keyword evidence="3" id="KW-0963">Cytoplasm</keyword>
<dbReference type="GO" id="GO:0005737">
    <property type="term" value="C:cytoplasm"/>
    <property type="evidence" value="ECO:0007669"/>
    <property type="project" value="UniProtKB-SubCell"/>
</dbReference>
<dbReference type="PANTHER" id="PTHR22904:SF533">
    <property type="entry name" value="HSP70-HSP90 ORGANIZING PROTEIN 3"/>
    <property type="match status" value="1"/>
</dbReference>
<feature type="repeat" description="TPR" evidence="11">
    <location>
        <begin position="434"/>
        <end position="467"/>
    </location>
</feature>
<evidence type="ECO:0000259" key="13">
    <source>
        <dbReference type="SMART" id="SM00727"/>
    </source>
</evidence>
<dbReference type="InterPro" id="IPR006636">
    <property type="entry name" value="STI1_HS-bd"/>
</dbReference>
<evidence type="ECO:0000256" key="1">
    <source>
        <dbReference type="ARBA" id="ARBA00004123"/>
    </source>
</evidence>
<feature type="repeat" description="TPR" evidence="11">
    <location>
        <begin position="70"/>
        <end position="103"/>
    </location>
</feature>
<evidence type="ECO:0000256" key="9">
    <source>
        <dbReference type="ARBA" id="ARBA00023186"/>
    </source>
</evidence>
<dbReference type="FunFam" id="1.25.40.10:FF:000102">
    <property type="entry name" value="hsp70-Hsp90 organizing protein 3-like"/>
    <property type="match status" value="1"/>
</dbReference>
<keyword evidence="8" id="KW-0346">Stress response</keyword>
<dbReference type="Gene3D" id="1.25.40.10">
    <property type="entry name" value="Tetratricopeptide repeat domain"/>
    <property type="match status" value="3"/>
</dbReference>
<feature type="repeat" description="TPR" evidence="11">
    <location>
        <begin position="36"/>
        <end position="69"/>
    </location>
</feature>
<keyword evidence="6 11" id="KW-0802">TPR repeat</keyword>
<keyword evidence="5" id="KW-0677">Repeat</keyword>
<comment type="subcellular location">
    <subcellularLocation>
        <location evidence="2">Cytoplasm</location>
    </subcellularLocation>
    <subcellularLocation>
        <location evidence="1">Nucleus</location>
    </subcellularLocation>
</comment>
<keyword evidence="10" id="KW-0539">Nucleus</keyword>
<dbReference type="GeneID" id="109207908"/>
<feature type="repeat" description="TPR" evidence="11">
    <location>
        <begin position="468"/>
        <end position="501"/>
    </location>
</feature>
<dbReference type="Pfam" id="PF00515">
    <property type="entry name" value="TPR_1"/>
    <property type="match status" value="1"/>
</dbReference>